<feature type="domain" description="Ion transport" evidence="12">
    <location>
        <begin position="11"/>
        <end position="219"/>
    </location>
</feature>
<evidence type="ECO:0000256" key="7">
    <source>
        <dbReference type="ARBA" id="ARBA00022989"/>
    </source>
</evidence>
<evidence type="ECO:0000256" key="6">
    <source>
        <dbReference type="ARBA" id="ARBA00022958"/>
    </source>
</evidence>
<keyword evidence="8" id="KW-0406">Ion transport</keyword>
<evidence type="ECO:0000259" key="12">
    <source>
        <dbReference type="Pfam" id="PF00520"/>
    </source>
</evidence>
<comment type="subcellular location">
    <subcellularLocation>
        <location evidence="1">Membrane</location>
        <topology evidence="1">Multi-pass membrane protein</topology>
    </subcellularLocation>
</comment>
<keyword evidence="9 11" id="KW-0472">Membrane</keyword>
<comment type="caution">
    <text evidence="13">The sequence shown here is derived from an EMBL/GenBank/DDBJ whole genome shotgun (WGS) entry which is preliminary data.</text>
</comment>
<dbReference type="EMBL" id="CAJNJA010011153">
    <property type="protein sequence ID" value="CAE7267300.1"/>
    <property type="molecule type" value="Genomic_DNA"/>
</dbReference>
<dbReference type="GO" id="GO:0008076">
    <property type="term" value="C:voltage-gated potassium channel complex"/>
    <property type="evidence" value="ECO:0007669"/>
    <property type="project" value="InterPro"/>
</dbReference>
<keyword evidence="5" id="KW-0631">Potassium channel</keyword>
<evidence type="ECO:0000256" key="4">
    <source>
        <dbReference type="ARBA" id="ARBA00022692"/>
    </source>
</evidence>
<evidence type="ECO:0000256" key="1">
    <source>
        <dbReference type="ARBA" id="ARBA00004141"/>
    </source>
</evidence>
<gene>
    <name evidence="13" type="primary">kcna2</name>
    <name evidence="13" type="ORF">SNEC2469_LOCUS6320</name>
</gene>
<keyword evidence="3" id="KW-0633">Potassium transport</keyword>
<keyword evidence="10" id="KW-0407">Ion channel</keyword>
<name>A0A812MFR1_9DINO</name>
<dbReference type="PRINTS" id="PR00169">
    <property type="entry name" value="KCHANNEL"/>
</dbReference>
<evidence type="ECO:0000313" key="13">
    <source>
        <dbReference type="EMBL" id="CAE7267300.1"/>
    </source>
</evidence>
<dbReference type="InterPro" id="IPR005821">
    <property type="entry name" value="Ion_trans_dom"/>
</dbReference>
<proteinExistence type="predicted"/>
<keyword evidence="2" id="KW-0813">Transport</keyword>
<feature type="transmembrane region" description="Helical" evidence="11">
    <location>
        <begin position="115"/>
        <end position="136"/>
    </location>
</feature>
<dbReference type="AlphaFoldDB" id="A0A812MFR1"/>
<accession>A0A812MFR1</accession>
<feature type="transmembrane region" description="Helical" evidence="11">
    <location>
        <begin position="197"/>
        <end position="218"/>
    </location>
</feature>
<evidence type="ECO:0000256" key="5">
    <source>
        <dbReference type="ARBA" id="ARBA00022826"/>
    </source>
</evidence>
<feature type="transmembrane region" description="Helical" evidence="11">
    <location>
        <begin position="47"/>
        <end position="67"/>
    </location>
</feature>
<keyword evidence="4 11" id="KW-0812">Transmembrane</keyword>
<evidence type="ECO:0000256" key="8">
    <source>
        <dbReference type="ARBA" id="ARBA00023065"/>
    </source>
</evidence>
<evidence type="ECO:0000313" key="14">
    <source>
        <dbReference type="Proteomes" id="UP000601435"/>
    </source>
</evidence>
<dbReference type="PANTHER" id="PTHR11537">
    <property type="entry name" value="VOLTAGE-GATED POTASSIUM CHANNEL"/>
    <property type="match status" value="1"/>
</dbReference>
<protein>
    <submittedName>
        <fullName evidence="13">Kcna2 protein</fullName>
    </submittedName>
</protein>
<dbReference type="GO" id="GO:0005249">
    <property type="term" value="F:voltage-gated potassium channel activity"/>
    <property type="evidence" value="ECO:0007669"/>
    <property type="project" value="InterPro"/>
</dbReference>
<dbReference type="PANTHER" id="PTHR11537:SF254">
    <property type="entry name" value="POTASSIUM VOLTAGE-GATED CHANNEL PROTEIN SHAB"/>
    <property type="match status" value="1"/>
</dbReference>
<dbReference type="GO" id="GO:0001508">
    <property type="term" value="P:action potential"/>
    <property type="evidence" value="ECO:0007669"/>
    <property type="project" value="TreeGrafter"/>
</dbReference>
<evidence type="ECO:0000256" key="10">
    <source>
        <dbReference type="ARBA" id="ARBA00023303"/>
    </source>
</evidence>
<organism evidence="13 14">
    <name type="scientific">Symbiodinium necroappetens</name>
    <dbReference type="NCBI Taxonomy" id="1628268"/>
    <lineage>
        <taxon>Eukaryota</taxon>
        <taxon>Sar</taxon>
        <taxon>Alveolata</taxon>
        <taxon>Dinophyceae</taxon>
        <taxon>Suessiales</taxon>
        <taxon>Symbiodiniaceae</taxon>
        <taxon>Symbiodinium</taxon>
    </lineage>
</organism>
<keyword evidence="14" id="KW-1185">Reference proteome</keyword>
<dbReference type="SUPFAM" id="SSF81324">
    <property type="entry name" value="Voltage-gated potassium channels"/>
    <property type="match status" value="1"/>
</dbReference>
<evidence type="ECO:0000256" key="2">
    <source>
        <dbReference type="ARBA" id="ARBA00022448"/>
    </source>
</evidence>
<evidence type="ECO:0000256" key="11">
    <source>
        <dbReference type="SAM" id="Phobius"/>
    </source>
</evidence>
<sequence>MAASIPEIDNNKTASTICLVVEAACTVVFIVDYVVRLLARPKSVFNFFGIIDLIGCLPGIFVFYNWLSRGHPHSDKESIAECFSMLRAVRILNFHVFQTEVQILGRVLQDASRKLAVPAYLALNVWITTSALFMWLENEWQNEATECEEKHAKEQCGGPGTFEDMPDVPSAMYWCSIFLTGEWANVDFTYAGSRLCIFYVVFGIAIFSIPVGILVEAVKGSRNYRVQFGVWRQFIYSMSPATSYETVGECGPS</sequence>
<keyword evidence="7 11" id="KW-1133">Transmembrane helix</keyword>
<dbReference type="InterPro" id="IPR028325">
    <property type="entry name" value="VG_K_chnl"/>
</dbReference>
<dbReference type="OrthoDB" id="435738at2759"/>
<dbReference type="Pfam" id="PF00520">
    <property type="entry name" value="Ion_trans"/>
    <property type="match status" value="1"/>
</dbReference>
<reference evidence="13" key="1">
    <citation type="submission" date="2021-02" db="EMBL/GenBank/DDBJ databases">
        <authorList>
            <person name="Dougan E. K."/>
            <person name="Rhodes N."/>
            <person name="Thang M."/>
            <person name="Chan C."/>
        </authorList>
    </citation>
    <scope>NUCLEOTIDE SEQUENCE</scope>
</reference>
<evidence type="ECO:0000256" key="3">
    <source>
        <dbReference type="ARBA" id="ARBA00022538"/>
    </source>
</evidence>
<dbReference type="Gene3D" id="1.10.287.70">
    <property type="match status" value="1"/>
</dbReference>
<keyword evidence="6" id="KW-0630">Potassium</keyword>
<evidence type="ECO:0000256" key="9">
    <source>
        <dbReference type="ARBA" id="ARBA00023136"/>
    </source>
</evidence>
<dbReference type="Proteomes" id="UP000601435">
    <property type="component" value="Unassembled WGS sequence"/>
</dbReference>
<feature type="transmembrane region" description="Helical" evidence="11">
    <location>
        <begin position="12"/>
        <end position="35"/>
    </location>
</feature>